<dbReference type="SUPFAM" id="SSF46689">
    <property type="entry name" value="Homeodomain-like"/>
    <property type="match status" value="1"/>
</dbReference>
<dbReference type="Gene3D" id="1.10.10.60">
    <property type="entry name" value="Homeodomain-like"/>
    <property type="match status" value="1"/>
</dbReference>
<dbReference type="InterPro" id="IPR050109">
    <property type="entry name" value="HTH-type_TetR-like_transc_reg"/>
</dbReference>
<reference evidence="7 8" key="1">
    <citation type="submission" date="2017-06" db="EMBL/GenBank/DDBJ databases">
        <authorList>
            <person name="Kim H.J."/>
            <person name="Triplett B.A."/>
        </authorList>
    </citation>
    <scope>NUCLEOTIDE SEQUENCE [LARGE SCALE GENOMIC DNA]</scope>
    <source>
        <strain evidence="7 8">CGMCC 4.1858</strain>
    </source>
</reference>
<dbReference type="GO" id="GO:0003700">
    <property type="term" value="F:DNA-binding transcription factor activity"/>
    <property type="evidence" value="ECO:0007669"/>
    <property type="project" value="TreeGrafter"/>
</dbReference>
<dbReference type="InterPro" id="IPR011075">
    <property type="entry name" value="TetR_C"/>
</dbReference>
<feature type="domain" description="HTH tetR-type" evidence="6">
    <location>
        <begin position="30"/>
        <end position="91"/>
    </location>
</feature>
<dbReference type="InterPro" id="IPR036271">
    <property type="entry name" value="Tet_transcr_reg_TetR-rel_C_sf"/>
</dbReference>
<dbReference type="OrthoDB" id="9796019at2"/>
<evidence type="ECO:0000256" key="2">
    <source>
        <dbReference type="ARBA" id="ARBA00023125"/>
    </source>
</evidence>
<dbReference type="SUPFAM" id="SSF48498">
    <property type="entry name" value="Tetracyclin repressor-like, C-terminal domain"/>
    <property type="match status" value="1"/>
</dbReference>
<dbReference type="GO" id="GO:0000976">
    <property type="term" value="F:transcription cis-regulatory region binding"/>
    <property type="evidence" value="ECO:0007669"/>
    <property type="project" value="TreeGrafter"/>
</dbReference>
<dbReference type="RefSeq" id="WP_089221765.1">
    <property type="nucleotide sequence ID" value="NZ_FZOF01000001.1"/>
</dbReference>
<evidence type="ECO:0000256" key="5">
    <source>
        <dbReference type="SAM" id="MobiDB-lite"/>
    </source>
</evidence>
<keyword evidence="1" id="KW-0805">Transcription regulation</keyword>
<keyword evidence="8" id="KW-1185">Reference proteome</keyword>
<keyword evidence="2 4" id="KW-0238">DNA-binding</keyword>
<feature type="region of interest" description="Disordered" evidence="5">
    <location>
        <begin position="1"/>
        <end position="26"/>
    </location>
</feature>
<dbReference type="InterPro" id="IPR009057">
    <property type="entry name" value="Homeodomain-like_sf"/>
</dbReference>
<dbReference type="Pfam" id="PF00440">
    <property type="entry name" value="TetR_N"/>
    <property type="match status" value="1"/>
</dbReference>
<dbReference type="Proteomes" id="UP000198280">
    <property type="component" value="Unassembled WGS sequence"/>
</dbReference>
<evidence type="ECO:0000256" key="4">
    <source>
        <dbReference type="PROSITE-ProRule" id="PRU00335"/>
    </source>
</evidence>
<evidence type="ECO:0000313" key="7">
    <source>
        <dbReference type="EMBL" id="SNR83496.1"/>
    </source>
</evidence>
<dbReference type="Pfam" id="PF16859">
    <property type="entry name" value="TetR_C_11"/>
    <property type="match status" value="1"/>
</dbReference>
<proteinExistence type="predicted"/>
<accession>A0A238ZJ49</accession>
<evidence type="ECO:0000259" key="6">
    <source>
        <dbReference type="PROSITE" id="PS50977"/>
    </source>
</evidence>
<evidence type="ECO:0000313" key="8">
    <source>
        <dbReference type="Proteomes" id="UP000198280"/>
    </source>
</evidence>
<organism evidence="7 8">
    <name type="scientific">Actinacidiphila glaucinigra</name>
    <dbReference type="NCBI Taxonomy" id="235986"/>
    <lineage>
        <taxon>Bacteria</taxon>
        <taxon>Bacillati</taxon>
        <taxon>Actinomycetota</taxon>
        <taxon>Actinomycetes</taxon>
        <taxon>Kitasatosporales</taxon>
        <taxon>Streptomycetaceae</taxon>
        <taxon>Actinacidiphila</taxon>
    </lineage>
</organism>
<feature type="DNA-binding region" description="H-T-H motif" evidence="4">
    <location>
        <begin position="54"/>
        <end position="73"/>
    </location>
</feature>
<sequence>MTDIRAETAPGDGTPPGPSVRVARGRPRSAAADTAIIEAVLSLLEEGATIAELSMERIARAAGVGKATVYRRWAGKNALMLDVMKSVDEQTPRLAGRSVRDDLVTCVEFIRRRALVKRSSALLRNVIAQAQNEPELWAAYHDTVIAARRAQVGEVLRRGVRTGELRADIDPELLGDLFLGPMLSRSMLRPDAALPEGLSELIVDAVLQGVRAGN</sequence>
<dbReference type="EMBL" id="FZOF01000001">
    <property type="protein sequence ID" value="SNR83496.1"/>
    <property type="molecule type" value="Genomic_DNA"/>
</dbReference>
<evidence type="ECO:0000256" key="3">
    <source>
        <dbReference type="ARBA" id="ARBA00023163"/>
    </source>
</evidence>
<dbReference type="PANTHER" id="PTHR30055:SF148">
    <property type="entry name" value="TETR-FAMILY TRANSCRIPTIONAL REGULATOR"/>
    <property type="match status" value="1"/>
</dbReference>
<protein>
    <submittedName>
        <fullName evidence="7">Transcriptional regulator, TetR family</fullName>
    </submittedName>
</protein>
<evidence type="ECO:0000256" key="1">
    <source>
        <dbReference type="ARBA" id="ARBA00023015"/>
    </source>
</evidence>
<dbReference type="InterPro" id="IPR001647">
    <property type="entry name" value="HTH_TetR"/>
</dbReference>
<dbReference type="Gene3D" id="1.10.357.10">
    <property type="entry name" value="Tetracycline Repressor, domain 2"/>
    <property type="match status" value="1"/>
</dbReference>
<gene>
    <name evidence="7" type="ORF">SAMN05216252_101334</name>
</gene>
<keyword evidence="3" id="KW-0804">Transcription</keyword>
<dbReference type="PANTHER" id="PTHR30055">
    <property type="entry name" value="HTH-TYPE TRANSCRIPTIONAL REGULATOR RUTR"/>
    <property type="match status" value="1"/>
</dbReference>
<dbReference type="AlphaFoldDB" id="A0A238ZJ49"/>
<name>A0A238ZJ49_9ACTN</name>
<dbReference type="PROSITE" id="PS50977">
    <property type="entry name" value="HTH_TETR_2"/>
    <property type="match status" value="1"/>
</dbReference>